<gene>
    <name evidence="3" type="ORF">PEPS_39150</name>
</gene>
<geneLocation type="plasmid" evidence="3 4">
    <name>pPP3</name>
</geneLocation>
<dbReference type="SMART" id="SM00530">
    <property type="entry name" value="HTH_XRE"/>
    <property type="match status" value="1"/>
</dbReference>
<keyword evidence="4" id="KW-1185">Reference proteome</keyword>
<organism evidence="3 4">
    <name type="scientific">Persicobacter psychrovividus</name>
    <dbReference type="NCBI Taxonomy" id="387638"/>
    <lineage>
        <taxon>Bacteria</taxon>
        <taxon>Pseudomonadati</taxon>
        <taxon>Bacteroidota</taxon>
        <taxon>Cytophagia</taxon>
        <taxon>Cytophagales</taxon>
        <taxon>Persicobacteraceae</taxon>
        <taxon>Persicobacter</taxon>
    </lineage>
</organism>
<evidence type="ECO:0000256" key="1">
    <source>
        <dbReference type="ARBA" id="ARBA00023125"/>
    </source>
</evidence>
<protein>
    <recommendedName>
        <fullName evidence="2">HTH cro/C1-type domain-containing protein</fullName>
    </recommendedName>
</protein>
<feature type="domain" description="HTH cro/C1-type" evidence="2">
    <location>
        <begin position="14"/>
        <end position="68"/>
    </location>
</feature>
<dbReference type="InterPro" id="IPR010982">
    <property type="entry name" value="Lambda_DNA-bd_dom_sf"/>
</dbReference>
<keyword evidence="1" id="KW-0238">DNA-binding</keyword>
<dbReference type="Proteomes" id="UP001354989">
    <property type="component" value="Plasmid pPP3"/>
</dbReference>
<dbReference type="PANTHER" id="PTHR46558">
    <property type="entry name" value="TRACRIPTIONAL REGULATORY PROTEIN-RELATED-RELATED"/>
    <property type="match status" value="1"/>
</dbReference>
<dbReference type="InterPro" id="IPR001387">
    <property type="entry name" value="Cro/C1-type_HTH"/>
</dbReference>
<dbReference type="PROSITE" id="PS50943">
    <property type="entry name" value="HTH_CROC1"/>
    <property type="match status" value="1"/>
</dbReference>
<reference evidence="3 4" key="1">
    <citation type="submission" date="2021-12" db="EMBL/GenBank/DDBJ databases">
        <title>Genome sequencing of bacteria with rrn-lacking chromosome and rrn-plasmid.</title>
        <authorList>
            <person name="Anda M."/>
            <person name="Iwasaki W."/>
        </authorList>
    </citation>
    <scope>NUCLEOTIDE SEQUENCE [LARGE SCALE GENOMIC DNA]</scope>
    <source>
        <strain evidence="3 4">NBRC 101262</strain>
        <plasmid evidence="3 4">pPP3</plasmid>
    </source>
</reference>
<proteinExistence type="predicted"/>
<accession>A0ABM7VKY8</accession>
<dbReference type="EMBL" id="AP025295">
    <property type="protein sequence ID" value="BDD01635.1"/>
    <property type="molecule type" value="Genomic_DNA"/>
</dbReference>
<sequence length="263" mass="30569">MAEGEIQVFLGSNLKFLRLRKSWTQEMLSRFLGIKRSSYKDYELNSVKPSLGCLIKISEIFSVSIDDLIRVDLRLIFDQREAEQHKGSIIETQARTLVVSVDTDGEQNVDWLTPEVYDRYLQEFNRPAFIQELPKIQLPMLEEGTFRAFTLLDHEMSPDLPKGAIFLGKYVKKISDIENFQPYLILHQTYGLICRNILMIPETESMMLFSNFRPSSFNTVPYHEVKEIWAYQAVLRFDASRKAAQFGELLQLILQAKQDFPSL</sequence>
<evidence type="ECO:0000313" key="4">
    <source>
        <dbReference type="Proteomes" id="UP001354989"/>
    </source>
</evidence>
<dbReference type="Gene3D" id="1.10.260.40">
    <property type="entry name" value="lambda repressor-like DNA-binding domains"/>
    <property type="match status" value="1"/>
</dbReference>
<dbReference type="SUPFAM" id="SSF47413">
    <property type="entry name" value="lambda repressor-like DNA-binding domains"/>
    <property type="match status" value="1"/>
</dbReference>
<name>A0ABM7VKY8_9BACT</name>
<evidence type="ECO:0000259" key="2">
    <source>
        <dbReference type="PROSITE" id="PS50943"/>
    </source>
</evidence>
<dbReference type="Pfam" id="PF01381">
    <property type="entry name" value="HTH_3"/>
    <property type="match status" value="1"/>
</dbReference>
<dbReference type="CDD" id="cd00093">
    <property type="entry name" value="HTH_XRE"/>
    <property type="match status" value="1"/>
</dbReference>
<dbReference type="PANTHER" id="PTHR46558:SF14">
    <property type="entry name" value="HTH-TYPE TRANSCRIPTIONAL REGULATOR ANSR"/>
    <property type="match status" value="1"/>
</dbReference>
<evidence type="ECO:0000313" key="3">
    <source>
        <dbReference type="EMBL" id="BDD01635.1"/>
    </source>
</evidence>
<keyword evidence="3" id="KW-0614">Plasmid</keyword>